<proteinExistence type="predicted"/>
<organism evidence="2 3">
    <name type="scientific">Panicum miliaceum</name>
    <name type="common">Proso millet</name>
    <name type="synonym">Broomcorn millet</name>
    <dbReference type="NCBI Taxonomy" id="4540"/>
    <lineage>
        <taxon>Eukaryota</taxon>
        <taxon>Viridiplantae</taxon>
        <taxon>Streptophyta</taxon>
        <taxon>Embryophyta</taxon>
        <taxon>Tracheophyta</taxon>
        <taxon>Spermatophyta</taxon>
        <taxon>Magnoliopsida</taxon>
        <taxon>Liliopsida</taxon>
        <taxon>Poales</taxon>
        <taxon>Poaceae</taxon>
        <taxon>PACMAD clade</taxon>
        <taxon>Panicoideae</taxon>
        <taxon>Panicodae</taxon>
        <taxon>Paniceae</taxon>
        <taxon>Panicinae</taxon>
        <taxon>Panicum</taxon>
        <taxon>Panicum sect. Panicum</taxon>
    </lineage>
</organism>
<accession>A0A3L6SU02</accession>
<feature type="region of interest" description="Disordered" evidence="1">
    <location>
        <begin position="101"/>
        <end position="120"/>
    </location>
</feature>
<sequence length="255" mass="26785">MAAAMSTDNATLKMSAATVRRPLGPPRSAPSKRTPWAPLLVTRIRPRAAGGHLLELRDDVACRVPSRESHATVPVAPRGAPSNRGERSNPAEREIRWNAFSVSGGSSSSPPSLAAQAGSAGGSVTALTGLATEDRQLLEPRRLDDLGNGDACVPVGVEQPGDEPSRLRGQPRRAVVIHTAHLPEHGGDIVLLERERAGEEHVEDDPARPDVGLGAVGPLPEMGWGQRERGRAAIGGRGSANMHGRKERGDGIEAA</sequence>
<keyword evidence="3" id="KW-1185">Reference proteome</keyword>
<evidence type="ECO:0000313" key="2">
    <source>
        <dbReference type="EMBL" id="RLN25147.1"/>
    </source>
</evidence>
<dbReference type="OrthoDB" id="787149at2759"/>
<reference evidence="3" key="1">
    <citation type="journal article" date="2019" name="Nat. Commun.">
        <title>The genome of broomcorn millet.</title>
        <authorList>
            <person name="Zou C."/>
            <person name="Miki D."/>
            <person name="Li D."/>
            <person name="Tang Q."/>
            <person name="Xiao L."/>
            <person name="Rajput S."/>
            <person name="Deng P."/>
            <person name="Jia W."/>
            <person name="Huang R."/>
            <person name="Zhang M."/>
            <person name="Sun Y."/>
            <person name="Hu J."/>
            <person name="Fu X."/>
            <person name="Schnable P.S."/>
            <person name="Li F."/>
            <person name="Zhang H."/>
            <person name="Feng B."/>
            <person name="Zhu X."/>
            <person name="Liu R."/>
            <person name="Schnable J.C."/>
            <person name="Zhu J.-K."/>
            <person name="Zhang H."/>
        </authorList>
    </citation>
    <scope>NUCLEOTIDE SEQUENCE [LARGE SCALE GENOMIC DNA]</scope>
</reference>
<feature type="region of interest" description="Disordered" evidence="1">
    <location>
        <begin position="1"/>
        <end position="34"/>
    </location>
</feature>
<evidence type="ECO:0000313" key="3">
    <source>
        <dbReference type="Proteomes" id="UP000275267"/>
    </source>
</evidence>
<comment type="caution">
    <text evidence="2">The sequence shown here is derived from an EMBL/GenBank/DDBJ whole genome shotgun (WGS) entry which is preliminary data.</text>
</comment>
<feature type="compositionally biased region" description="Low complexity" evidence="1">
    <location>
        <begin position="101"/>
        <end position="118"/>
    </location>
</feature>
<name>A0A3L6SU02_PANMI</name>
<feature type="compositionally biased region" description="Polar residues" evidence="1">
    <location>
        <begin position="1"/>
        <end position="12"/>
    </location>
</feature>
<feature type="region of interest" description="Disordered" evidence="1">
    <location>
        <begin position="65"/>
        <end position="90"/>
    </location>
</feature>
<dbReference type="Proteomes" id="UP000275267">
    <property type="component" value="Unassembled WGS sequence"/>
</dbReference>
<dbReference type="AlphaFoldDB" id="A0A3L6SU02"/>
<protein>
    <submittedName>
        <fullName evidence="2">Uncharacterized protein</fullName>
    </submittedName>
</protein>
<feature type="compositionally biased region" description="Basic and acidic residues" evidence="1">
    <location>
        <begin position="197"/>
        <end position="208"/>
    </location>
</feature>
<gene>
    <name evidence="2" type="ORF">C2845_PM07G03150</name>
</gene>
<dbReference type="EMBL" id="PQIB02000004">
    <property type="protein sequence ID" value="RLN25147.1"/>
    <property type="molecule type" value="Genomic_DNA"/>
</dbReference>
<feature type="region of interest" description="Disordered" evidence="1">
    <location>
        <begin position="197"/>
        <end position="255"/>
    </location>
</feature>
<evidence type="ECO:0000256" key="1">
    <source>
        <dbReference type="SAM" id="MobiDB-lite"/>
    </source>
</evidence>